<evidence type="ECO:0000256" key="8">
    <source>
        <dbReference type="HAMAP-Rule" id="MF_00135"/>
    </source>
</evidence>
<evidence type="ECO:0000256" key="6">
    <source>
        <dbReference type="ARBA" id="ARBA00023141"/>
    </source>
</evidence>
<dbReference type="InterPro" id="IPR011060">
    <property type="entry name" value="RibuloseP-bd_barrel"/>
</dbReference>
<comment type="pathway">
    <text evidence="2 8">Amino-acid biosynthesis; L-tryptophan biosynthesis; L-tryptophan from chorismate: step 3/5.</text>
</comment>
<dbReference type="OrthoDB" id="27513at2157"/>
<dbReference type="InterPro" id="IPR044643">
    <property type="entry name" value="TrpF_fam"/>
</dbReference>
<accession>A0A8J7W7I0</accession>
<evidence type="ECO:0000313" key="11">
    <source>
        <dbReference type="Proteomes" id="UP000730161"/>
    </source>
</evidence>
<keyword evidence="4 8" id="KW-0028">Amino-acid biosynthesis</keyword>
<keyword evidence="6 8" id="KW-0057">Aromatic amino acid biosynthesis</keyword>
<dbReference type="GO" id="GO:0000162">
    <property type="term" value="P:L-tryptophan biosynthetic process"/>
    <property type="evidence" value="ECO:0007669"/>
    <property type="project" value="UniProtKB-UniRule"/>
</dbReference>
<comment type="caution">
    <text evidence="10">The sequence shown here is derived from an EMBL/GenBank/DDBJ whole genome shotgun (WGS) entry which is preliminary data.</text>
</comment>
<dbReference type="GO" id="GO:0004640">
    <property type="term" value="F:phosphoribosylanthranilate isomerase activity"/>
    <property type="evidence" value="ECO:0007669"/>
    <property type="project" value="UniProtKB-UniRule"/>
</dbReference>
<gene>
    <name evidence="8" type="primary">trpF</name>
    <name evidence="10" type="ORF">RJ53_10275</name>
</gene>
<keyword evidence="5 8" id="KW-0822">Tryptophan biosynthesis</keyword>
<evidence type="ECO:0000256" key="7">
    <source>
        <dbReference type="ARBA" id="ARBA00023235"/>
    </source>
</evidence>
<dbReference type="Gene3D" id="3.20.20.70">
    <property type="entry name" value="Aldolase class I"/>
    <property type="match status" value="1"/>
</dbReference>
<dbReference type="PANTHER" id="PTHR42894:SF1">
    <property type="entry name" value="N-(5'-PHOSPHORIBOSYL)ANTHRANILATE ISOMERASE"/>
    <property type="match status" value="1"/>
</dbReference>
<dbReference type="HAMAP" id="MF_00135">
    <property type="entry name" value="PRAI"/>
    <property type="match status" value="1"/>
</dbReference>
<evidence type="ECO:0000256" key="4">
    <source>
        <dbReference type="ARBA" id="ARBA00022605"/>
    </source>
</evidence>
<proteinExistence type="inferred from homology"/>
<dbReference type="InterPro" id="IPR001240">
    <property type="entry name" value="PRAI_dom"/>
</dbReference>
<evidence type="ECO:0000256" key="2">
    <source>
        <dbReference type="ARBA" id="ARBA00004664"/>
    </source>
</evidence>
<evidence type="ECO:0000256" key="5">
    <source>
        <dbReference type="ARBA" id="ARBA00022822"/>
    </source>
</evidence>
<organism evidence="10 11">
    <name type="scientific">Methanocalculus chunghsingensis</name>
    <dbReference type="NCBI Taxonomy" id="156457"/>
    <lineage>
        <taxon>Archaea</taxon>
        <taxon>Methanobacteriati</taxon>
        <taxon>Methanobacteriota</taxon>
        <taxon>Stenosarchaea group</taxon>
        <taxon>Methanomicrobia</taxon>
        <taxon>Methanomicrobiales</taxon>
        <taxon>Methanocalculaceae</taxon>
        <taxon>Methanocalculus</taxon>
    </lineage>
</organism>
<name>A0A8J7W7I0_9EURY</name>
<evidence type="ECO:0000259" key="9">
    <source>
        <dbReference type="Pfam" id="PF00697"/>
    </source>
</evidence>
<dbReference type="Pfam" id="PF00697">
    <property type="entry name" value="PRAI"/>
    <property type="match status" value="1"/>
</dbReference>
<dbReference type="UniPathway" id="UPA00035">
    <property type="reaction ID" value="UER00042"/>
</dbReference>
<comment type="similarity">
    <text evidence="3 8">Belongs to the TrpF family.</text>
</comment>
<reference evidence="10" key="1">
    <citation type="submission" date="2014-12" db="EMBL/GenBank/DDBJ databases">
        <authorList>
            <person name="Huang H.-H."/>
            <person name="Chen S.-C."/>
            <person name="Lai M.-C."/>
        </authorList>
    </citation>
    <scope>NUCLEOTIDE SEQUENCE</scope>
    <source>
        <strain evidence="10">K1F9705b</strain>
    </source>
</reference>
<keyword evidence="11" id="KW-1185">Reference proteome</keyword>
<dbReference type="InterPro" id="IPR013785">
    <property type="entry name" value="Aldolase_TIM"/>
</dbReference>
<dbReference type="EC" id="5.3.1.24" evidence="8"/>
<dbReference type="Proteomes" id="UP000730161">
    <property type="component" value="Unassembled WGS sequence"/>
</dbReference>
<keyword evidence="7 8" id="KW-0413">Isomerase</keyword>
<protein>
    <recommendedName>
        <fullName evidence="8">N-(5'-phosphoribosyl)anthranilate isomerase</fullName>
        <shortName evidence="8">PRAI</shortName>
        <ecNumber evidence="8">5.3.1.24</ecNumber>
    </recommendedName>
</protein>
<dbReference type="AlphaFoldDB" id="A0A8J7W7I0"/>
<dbReference type="SUPFAM" id="SSF51366">
    <property type="entry name" value="Ribulose-phoshate binding barrel"/>
    <property type="match status" value="1"/>
</dbReference>
<sequence>MYVKICGIRTPTDARSAIDAGADAIGIILSSDSPRSVSRRRAEAIIEAASGRVETVCVTTSRSPADLRMICSLSPDAVQIYHPLSLPDRFITITDWDGISDPPEGSDRLLLDPSRGRGIPMDIDHAEAAIRRTDLPVILAGGLTPASVPGVIHSLHPAGLDVSSGVEQRPGLKDPILMEAFLRACRGGV</sequence>
<dbReference type="RefSeq" id="WP_211531592.1">
    <property type="nucleotide sequence ID" value="NZ_JWHL01000021.1"/>
</dbReference>
<dbReference type="CDD" id="cd00405">
    <property type="entry name" value="PRAI"/>
    <property type="match status" value="1"/>
</dbReference>
<evidence type="ECO:0000313" key="10">
    <source>
        <dbReference type="EMBL" id="MBR1369841.1"/>
    </source>
</evidence>
<evidence type="ECO:0000256" key="3">
    <source>
        <dbReference type="ARBA" id="ARBA00007571"/>
    </source>
</evidence>
<dbReference type="EMBL" id="JWHL01000021">
    <property type="protein sequence ID" value="MBR1369841.1"/>
    <property type="molecule type" value="Genomic_DNA"/>
</dbReference>
<comment type="catalytic activity">
    <reaction evidence="1 8">
        <text>N-(5-phospho-beta-D-ribosyl)anthranilate = 1-(2-carboxyphenylamino)-1-deoxy-D-ribulose 5-phosphate</text>
        <dbReference type="Rhea" id="RHEA:21540"/>
        <dbReference type="ChEBI" id="CHEBI:18277"/>
        <dbReference type="ChEBI" id="CHEBI:58613"/>
        <dbReference type="EC" id="5.3.1.24"/>
    </reaction>
</comment>
<evidence type="ECO:0000256" key="1">
    <source>
        <dbReference type="ARBA" id="ARBA00001164"/>
    </source>
</evidence>
<feature type="domain" description="N-(5'phosphoribosyl) anthranilate isomerase (PRAI)" evidence="9">
    <location>
        <begin position="3"/>
        <end position="182"/>
    </location>
</feature>
<dbReference type="PANTHER" id="PTHR42894">
    <property type="entry name" value="N-(5'-PHOSPHORIBOSYL)ANTHRANILATE ISOMERASE"/>
    <property type="match status" value="1"/>
</dbReference>